<evidence type="ECO:0000259" key="19">
    <source>
        <dbReference type="Pfam" id="PF02710"/>
    </source>
</evidence>
<name>A0A1X9T5J5_9VIRU</name>
<keyword evidence="9" id="KW-0378">Hydrolase</keyword>
<reference evidence="21" key="1">
    <citation type="journal article" date="2017" name="Vet. Pathol.">
        <title>Ranid Herpesvirus 3 and Proliferative Dermatitis in Free-Ranging Wild Common Frogs (Rana Temporaria).</title>
        <authorList>
            <person name="Origgi F.C."/>
            <person name="Schmidt B.R."/>
            <person name="Lohmann P."/>
            <person name="Otten P."/>
            <person name="Akdesir E."/>
            <person name="Gaschen V."/>
            <person name="Aguilar-Bultet L."/>
            <person name="Wahli T."/>
            <person name="Sattler U."/>
            <person name="Stoffel M.H."/>
        </authorList>
    </citation>
    <scope>NUCLEOTIDE SEQUENCE [LARGE SCALE GENOMIC DNA]</scope>
    <source>
        <strain evidence="21">FO1_2015</strain>
    </source>
</reference>
<dbReference type="Pfam" id="PF03996">
    <property type="entry name" value="Hema_esterase"/>
    <property type="match status" value="1"/>
</dbReference>
<evidence type="ECO:0000256" key="8">
    <source>
        <dbReference type="ARBA" id="ARBA00022692"/>
    </source>
</evidence>
<dbReference type="InterPro" id="IPR003860">
    <property type="entry name" value="Hemagglutn-estrase_hemagglutn"/>
</dbReference>
<feature type="domain" description="Haemagglutinin-esterase glycoprotein core" evidence="20">
    <location>
        <begin position="53"/>
        <end position="407"/>
    </location>
</feature>
<evidence type="ECO:0000256" key="11">
    <source>
        <dbReference type="ARBA" id="ARBA00022870"/>
    </source>
</evidence>
<dbReference type="SUPFAM" id="SSF52266">
    <property type="entry name" value="SGNH hydrolase"/>
    <property type="match status" value="1"/>
</dbReference>
<dbReference type="OrthoDB" id="2655at10239"/>
<dbReference type="GO" id="GO:0020002">
    <property type="term" value="C:host cell plasma membrane"/>
    <property type="evidence" value="ECO:0007669"/>
    <property type="project" value="UniProtKB-SubCell"/>
</dbReference>
<keyword evidence="12" id="KW-0261">Viral envelope protein</keyword>
<evidence type="ECO:0000256" key="1">
    <source>
        <dbReference type="ARBA" id="ARBA00004178"/>
    </source>
</evidence>
<dbReference type="Proteomes" id="UP000203507">
    <property type="component" value="Segment"/>
</dbReference>
<proteinExistence type="inferred from homology"/>
<dbReference type="InterPro" id="IPR008980">
    <property type="entry name" value="Capsid_hemagglutn"/>
</dbReference>
<feature type="domain" description="Haemagglutinin-esterase glycoprotein haemagglutinin" evidence="19">
    <location>
        <begin position="144"/>
        <end position="290"/>
    </location>
</feature>
<organism evidence="21">
    <name type="scientific">Ranid herpesvirus 3</name>
    <dbReference type="NCBI Taxonomy" id="1987509"/>
    <lineage>
        <taxon>Viruses</taxon>
        <taxon>Duplodnaviria</taxon>
        <taxon>Heunggongvirae</taxon>
        <taxon>Peploviricota</taxon>
        <taxon>Herviviricetes</taxon>
        <taxon>Herpesvirales</taxon>
        <taxon>Alloherpesviridae</taxon>
        <taxon>Batravirus</taxon>
        <taxon>Batravirus ranidallo3</taxon>
    </lineage>
</organism>
<evidence type="ECO:0000256" key="5">
    <source>
        <dbReference type="ARBA" id="ARBA00013141"/>
    </source>
</evidence>
<dbReference type="EC" id="3.1.1.53" evidence="5"/>
<evidence type="ECO:0000256" key="6">
    <source>
        <dbReference type="ARBA" id="ARBA00022511"/>
    </source>
</evidence>
<comment type="catalytic activity">
    <reaction evidence="18">
        <text>N-acetyl-4-O-acetylneuraminate + H2O = N-acetylneuraminate + acetate + H(+)</text>
        <dbReference type="Rhea" id="RHEA:25564"/>
        <dbReference type="ChEBI" id="CHEBI:15377"/>
        <dbReference type="ChEBI" id="CHEBI:15378"/>
        <dbReference type="ChEBI" id="CHEBI:29006"/>
        <dbReference type="ChEBI" id="CHEBI:30089"/>
        <dbReference type="ChEBI" id="CHEBI:35418"/>
        <dbReference type="EC" id="3.1.1.53"/>
    </reaction>
</comment>
<evidence type="ECO:0000256" key="17">
    <source>
        <dbReference type="ARBA" id="ARBA00047704"/>
    </source>
</evidence>
<keyword evidence="7" id="KW-0348">Hemagglutinin</keyword>
<dbReference type="GO" id="GO:0019031">
    <property type="term" value="C:viral envelope"/>
    <property type="evidence" value="ECO:0007669"/>
    <property type="project" value="UniProtKB-KW"/>
</dbReference>
<dbReference type="GO" id="GO:0019064">
    <property type="term" value="P:fusion of virus membrane with host plasma membrane"/>
    <property type="evidence" value="ECO:0007669"/>
    <property type="project" value="InterPro"/>
</dbReference>
<evidence type="ECO:0000313" key="22">
    <source>
        <dbReference type="Proteomes" id="UP000203507"/>
    </source>
</evidence>
<dbReference type="GeneID" id="32878304"/>
<dbReference type="SUPFAM" id="SSF49818">
    <property type="entry name" value="Viral protein domain"/>
    <property type="match status" value="1"/>
</dbReference>
<comment type="catalytic activity">
    <reaction evidence="17">
        <text>N-acetyl-9-O-acetylneuraminate + H2O = N-acetylneuraminate + acetate + H(+)</text>
        <dbReference type="Rhea" id="RHEA:22600"/>
        <dbReference type="ChEBI" id="CHEBI:15377"/>
        <dbReference type="ChEBI" id="CHEBI:15378"/>
        <dbReference type="ChEBI" id="CHEBI:28999"/>
        <dbReference type="ChEBI" id="CHEBI:30089"/>
        <dbReference type="ChEBI" id="CHEBI:35418"/>
        <dbReference type="EC" id="3.1.1.53"/>
    </reaction>
</comment>
<comment type="similarity">
    <text evidence="4">Belongs to the influenza type C/coronaviruses hemagglutinin-esterase family.</text>
</comment>
<dbReference type="RefSeq" id="YP_009362479.1">
    <property type="nucleotide sequence ID" value="NC_034618.1"/>
</dbReference>
<evidence type="ECO:0000256" key="14">
    <source>
        <dbReference type="ARBA" id="ARBA00023136"/>
    </source>
</evidence>
<keyword evidence="14" id="KW-0472">Membrane</keyword>
<evidence type="ECO:0000256" key="7">
    <source>
        <dbReference type="ARBA" id="ARBA00022546"/>
    </source>
</evidence>
<dbReference type="EMBL" id="KX832224">
    <property type="protein sequence ID" value="ARR28970.1"/>
    <property type="molecule type" value="Genomic_DNA"/>
</dbReference>
<evidence type="ECO:0000256" key="16">
    <source>
        <dbReference type="ARBA" id="ARBA00023180"/>
    </source>
</evidence>
<evidence type="ECO:0000256" key="18">
    <source>
        <dbReference type="ARBA" id="ARBA00049566"/>
    </source>
</evidence>
<evidence type="ECO:0000313" key="21">
    <source>
        <dbReference type="EMBL" id="ARR28970.1"/>
    </source>
</evidence>
<evidence type="ECO:0000256" key="4">
    <source>
        <dbReference type="ARBA" id="ARBA00010920"/>
    </source>
</evidence>
<evidence type="ECO:0000259" key="20">
    <source>
        <dbReference type="Pfam" id="PF03996"/>
    </source>
</evidence>
<keyword evidence="15" id="KW-1015">Disulfide bond</keyword>
<evidence type="ECO:0000256" key="2">
    <source>
        <dbReference type="ARBA" id="ARBA00004313"/>
    </source>
</evidence>
<keyword evidence="6" id="KW-1032">Host cell membrane</keyword>
<keyword evidence="8" id="KW-0812">Transmembrane</keyword>
<dbReference type="InterPro" id="IPR007142">
    <property type="entry name" value="Hemagglutn-estrase_core"/>
</dbReference>
<evidence type="ECO:0000256" key="12">
    <source>
        <dbReference type="ARBA" id="ARBA00022879"/>
    </source>
</evidence>
<evidence type="ECO:0000256" key="9">
    <source>
        <dbReference type="ARBA" id="ARBA00022801"/>
    </source>
</evidence>
<sequence length="667" mass="73683">MWLLLIIPVVSATQMCVMRTVPAGISSNRVGPYTVYGASTPPLINSQSSVDLIANLTNDWVGFGDSRTDKTLPSGYWDAPAAVVARFSSLSGNALMVSNFVPAANSEFAYQGCGVEKIFYEGVNWMPGRYTCLMNDWTQIKYDFYKAIYGAAATHRCLSYNTVVPSETTQTELYSGIKYCNSGTYWFTNPQIRKFDFTSSNCGTPRSTYFTLPVTSGNYTCSEHVVSLCWFTYYAQDPNDCSPYFQIYQHPNGTNITDAGIDYKTDAYSSSAAFQCKTVRLPPGKYRSFSSARIQLVPTRSYCFGGGDATHVSHVESIWQPTTSLINDNSCERACKDTPKCIFYKRNLPYAGTNDAQHGDLELRRRFMGLLTSNTTCVFSGGSFQGAVLAANKYALPSAGKCPLAVNTTLPSFPTGEQFVMTESPFTYSVYNNTLNKLAVGSTSVVELIGAPDHKWLSLGTGLMPNITVPAFPPMRYTEKSASDLTADILAGINTRVLTADVNQSVADYEIIKYLNNSAITKWSSVADRLHAERTTLYTFLATYVESGLIEFNGSDCWTVAKHCDDVCVNAIFYSMLDYVYTTEATTYPTTAIQTLPMSSDTTTPDDQTIIRNVSTIHHTRPGKHPVINVYWCPYYWSCRNSGVPHHKALSHVGILIVLASSIFLNF</sequence>
<comment type="subcellular location">
    <subcellularLocation>
        <location evidence="1">Host cell membrane</location>
        <topology evidence="1">Single-pass membrane protein</topology>
    </subcellularLocation>
    <subcellularLocation>
        <location evidence="2">Host membrane</location>
        <topology evidence="2">Single-pass type I membrane protein</topology>
    </subcellularLocation>
    <subcellularLocation>
        <location evidence="3">Virion membrane</location>
        <topology evidence="3">Single-pass type I membrane protein</topology>
    </subcellularLocation>
</comment>
<protein>
    <recommendedName>
        <fullName evidence="5">sialate O-acetylesterase</fullName>
        <ecNumber evidence="5">3.1.1.53</ecNumber>
    </recommendedName>
</protein>
<dbReference type="GO" id="GO:0046789">
    <property type="term" value="F:host cell surface receptor binding"/>
    <property type="evidence" value="ECO:0007669"/>
    <property type="project" value="InterPro"/>
</dbReference>
<evidence type="ECO:0000256" key="3">
    <source>
        <dbReference type="ARBA" id="ARBA00004563"/>
    </source>
</evidence>
<dbReference type="Pfam" id="PF02710">
    <property type="entry name" value="Hema_HEFG"/>
    <property type="match status" value="1"/>
</dbReference>
<dbReference type="GO" id="GO:0001681">
    <property type="term" value="F:sialate O-acetylesterase activity"/>
    <property type="evidence" value="ECO:0007669"/>
    <property type="project" value="UniProtKB-EC"/>
</dbReference>
<keyword evidence="11" id="KW-1043">Host membrane</keyword>
<keyword evidence="22" id="KW-1185">Reference proteome</keyword>
<dbReference type="GO" id="GO:0055036">
    <property type="term" value="C:virion membrane"/>
    <property type="evidence" value="ECO:0007669"/>
    <property type="project" value="UniProtKB-SubCell"/>
</dbReference>
<keyword evidence="10" id="KW-0946">Virion</keyword>
<keyword evidence="16" id="KW-0325">Glycoprotein</keyword>
<accession>A0A1X9T5J5</accession>
<evidence type="ECO:0000256" key="10">
    <source>
        <dbReference type="ARBA" id="ARBA00022844"/>
    </source>
</evidence>
<evidence type="ECO:0000256" key="15">
    <source>
        <dbReference type="ARBA" id="ARBA00023157"/>
    </source>
</evidence>
<keyword evidence="13" id="KW-1133">Transmembrane helix</keyword>
<dbReference type="KEGG" id="vg:32878304"/>
<evidence type="ECO:0000256" key="13">
    <source>
        <dbReference type="ARBA" id="ARBA00022989"/>
    </source>
</evidence>